<keyword evidence="3" id="KW-0813">Transport</keyword>
<evidence type="ECO:0000259" key="9">
    <source>
        <dbReference type="PROSITE" id="PS50850"/>
    </source>
</evidence>
<protein>
    <recommendedName>
        <fullName evidence="9">Major facilitator superfamily (MFS) profile domain-containing protein</fullName>
    </recommendedName>
</protein>
<keyword evidence="11" id="KW-1185">Reference proteome</keyword>
<dbReference type="InterPro" id="IPR036259">
    <property type="entry name" value="MFS_trans_sf"/>
</dbReference>
<dbReference type="InterPro" id="IPR003663">
    <property type="entry name" value="Sugar/inositol_transpt"/>
</dbReference>
<evidence type="ECO:0000256" key="4">
    <source>
        <dbReference type="ARBA" id="ARBA00022692"/>
    </source>
</evidence>
<keyword evidence="6 8" id="KW-0472">Membrane</keyword>
<dbReference type="InterPro" id="IPR050814">
    <property type="entry name" value="Myo-inositol_Transporter"/>
</dbReference>
<dbReference type="PROSITE" id="PS50850">
    <property type="entry name" value="MFS"/>
    <property type="match status" value="1"/>
</dbReference>
<dbReference type="AlphaFoldDB" id="A0A5P1EMT6"/>
<evidence type="ECO:0000256" key="1">
    <source>
        <dbReference type="ARBA" id="ARBA00004141"/>
    </source>
</evidence>
<keyword evidence="5 8" id="KW-1133">Transmembrane helix</keyword>
<dbReference type="PRINTS" id="PR00171">
    <property type="entry name" value="SUGRTRNSPORT"/>
</dbReference>
<evidence type="ECO:0000313" key="11">
    <source>
        <dbReference type="Proteomes" id="UP000243459"/>
    </source>
</evidence>
<dbReference type="GO" id="GO:0005366">
    <property type="term" value="F:myo-inositol:proton symporter activity"/>
    <property type="evidence" value="ECO:0007669"/>
    <property type="project" value="TreeGrafter"/>
</dbReference>
<feature type="transmembrane region" description="Helical" evidence="8">
    <location>
        <begin position="123"/>
        <end position="144"/>
    </location>
</feature>
<proteinExistence type="inferred from homology"/>
<evidence type="ECO:0000256" key="2">
    <source>
        <dbReference type="ARBA" id="ARBA00010992"/>
    </source>
</evidence>
<evidence type="ECO:0000256" key="5">
    <source>
        <dbReference type="ARBA" id="ARBA00022989"/>
    </source>
</evidence>
<dbReference type="PANTHER" id="PTHR48020:SF38">
    <property type="entry name" value="INOSITOL TRANSPORTER 2-RELATED"/>
    <property type="match status" value="1"/>
</dbReference>
<reference evidence="11" key="1">
    <citation type="journal article" date="2017" name="Nat. Commun.">
        <title>The asparagus genome sheds light on the origin and evolution of a young Y chromosome.</title>
        <authorList>
            <person name="Harkess A."/>
            <person name="Zhou J."/>
            <person name="Xu C."/>
            <person name="Bowers J.E."/>
            <person name="Van der Hulst R."/>
            <person name="Ayyampalayam S."/>
            <person name="Mercati F."/>
            <person name="Riccardi P."/>
            <person name="McKain M.R."/>
            <person name="Kakrana A."/>
            <person name="Tang H."/>
            <person name="Ray J."/>
            <person name="Groenendijk J."/>
            <person name="Arikit S."/>
            <person name="Mathioni S.M."/>
            <person name="Nakano M."/>
            <person name="Shan H."/>
            <person name="Telgmann-Rauber A."/>
            <person name="Kanno A."/>
            <person name="Yue Z."/>
            <person name="Chen H."/>
            <person name="Li W."/>
            <person name="Chen Y."/>
            <person name="Xu X."/>
            <person name="Zhang Y."/>
            <person name="Luo S."/>
            <person name="Chen H."/>
            <person name="Gao J."/>
            <person name="Mao Z."/>
            <person name="Pires J.C."/>
            <person name="Luo M."/>
            <person name="Kudrna D."/>
            <person name="Wing R.A."/>
            <person name="Meyers B.C."/>
            <person name="Yi K."/>
            <person name="Kong H."/>
            <person name="Lavrijsen P."/>
            <person name="Sunseri F."/>
            <person name="Falavigna A."/>
            <person name="Ye Y."/>
            <person name="Leebens-Mack J.H."/>
            <person name="Chen G."/>
        </authorList>
    </citation>
    <scope>NUCLEOTIDE SEQUENCE [LARGE SCALE GENOMIC DNA]</scope>
    <source>
        <strain evidence="11">cv. DH0086</strain>
    </source>
</reference>
<gene>
    <name evidence="10" type="ORF">A4U43_C06F18870</name>
</gene>
<keyword evidence="4 8" id="KW-0812">Transmembrane</keyword>
<dbReference type="SUPFAM" id="SSF103473">
    <property type="entry name" value="MFS general substrate transporter"/>
    <property type="match status" value="1"/>
</dbReference>
<dbReference type="InterPro" id="IPR005828">
    <property type="entry name" value="MFS_sugar_transport-like"/>
</dbReference>
<dbReference type="PROSITE" id="PS00217">
    <property type="entry name" value="SUGAR_TRANSPORT_2"/>
    <property type="match status" value="1"/>
</dbReference>
<dbReference type="PANTHER" id="PTHR48020">
    <property type="entry name" value="PROTON MYO-INOSITOL COTRANSPORTER"/>
    <property type="match status" value="1"/>
</dbReference>
<sequence>MEGGVIEADASAFKECFSLTWRNPYVLRLAFSAGLGGLLFGYDTGVISGALLYIRDDFSTVDKNTWLQEIIVSMAVAGAIVGAAIGGWANDRFGRKLSILVADFLFFAGAIVMAAAPSPTVLIVGRVFVGLGVGMASMTAPLYISEASPARVRGALVSTNGFLITGGQFLSYLINLAFTKAPDMEMDCLDLPDSFALVQFVRDDVSSRITSLALQKAKGGGSKSHPQEDIPGQRGRHRNPSSARISGC</sequence>
<evidence type="ECO:0000256" key="7">
    <source>
        <dbReference type="SAM" id="MobiDB-lite"/>
    </source>
</evidence>
<dbReference type="EMBL" id="CM007386">
    <property type="protein sequence ID" value="ONK67315.1"/>
    <property type="molecule type" value="Genomic_DNA"/>
</dbReference>
<feature type="domain" description="Major facilitator superfamily (MFS) profile" evidence="9">
    <location>
        <begin position="29"/>
        <end position="248"/>
    </location>
</feature>
<feature type="transmembrane region" description="Helical" evidence="8">
    <location>
        <begin position="29"/>
        <end position="54"/>
    </location>
</feature>
<dbReference type="InterPro" id="IPR005829">
    <property type="entry name" value="Sugar_transporter_CS"/>
</dbReference>
<dbReference type="OMA" id="RCTERRT"/>
<dbReference type="InterPro" id="IPR020846">
    <property type="entry name" value="MFS_dom"/>
</dbReference>
<dbReference type="Pfam" id="PF00083">
    <property type="entry name" value="Sugar_tr"/>
    <property type="match status" value="1"/>
</dbReference>
<evidence type="ECO:0000313" key="10">
    <source>
        <dbReference type="EMBL" id="ONK67315.1"/>
    </source>
</evidence>
<feature type="region of interest" description="Disordered" evidence="7">
    <location>
        <begin position="216"/>
        <end position="248"/>
    </location>
</feature>
<dbReference type="GO" id="GO:0016020">
    <property type="term" value="C:membrane"/>
    <property type="evidence" value="ECO:0007669"/>
    <property type="project" value="UniProtKB-SubCell"/>
</dbReference>
<evidence type="ECO:0000256" key="3">
    <source>
        <dbReference type="ARBA" id="ARBA00022448"/>
    </source>
</evidence>
<accession>A0A5P1EMT6</accession>
<feature type="transmembrane region" description="Helical" evidence="8">
    <location>
        <begin position="66"/>
        <end position="85"/>
    </location>
</feature>
<dbReference type="Gramene" id="ONK67315">
    <property type="protein sequence ID" value="ONK67315"/>
    <property type="gene ID" value="A4U43_C06F18870"/>
</dbReference>
<name>A0A5P1EMT6_ASPOF</name>
<organism evidence="10 11">
    <name type="scientific">Asparagus officinalis</name>
    <name type="common">Garden asparagus</name>
    <dbReference type="NCBI Taxonomy" id="4686"/>
    <lineage>
        <taxon>Eukaryota</taxon>
        <taxon>Viridiplantae</taxon>
        <taxon>Streptophyta</taxon>
        <taxon>Embryophyta</taxon>
        <taxon>Tracheophyta</taxon>
        <taxon>Spermatophyta</taxon>
        <taxon>Magnoliopsida</taxon>
        <taxon>Liliopsida</taxon>
        <taxon>Asparagales</taxon>
        <taxon>Asparagaceae</taxon>
        <taxon>Asparagoideae</taxon>
        <taxon>Asparagus</taxon>
    </lineage>
</organism>
<dbReference type="Proteomes" id="UP000243459">
    <property type="component" value="Chromosome 6"/>
</dbReference>
<comment type="subcellular location">
    <subcellularLocation>
        <location evidence="1">Membrane</location>
        <topology evidence="1">Multi-pass membrane protein</topology>
    </subcellularLocation>
</comment>
<dbReference type="Gene3D" id="1.20.1250.20">
    <property type="entry name" value="MFS general substrate transporter like domains"/>
    <property type="match status" value="1"/>
</dbReference>
<feature type="transmembrane region" description="Helical" evidence="8">
    <location>
        <begin position="97"/>
        <end position="117"/>
    </location>
</feature>
<evidence type="ECO:0000256" key="6">
    <source>
        <dbReference type="ARBA" id="ARBA00023136"/>
    </source>
</evidence>
<feature type="transmembrane region" description="Helical" evidence="8">
    <location>
        <begin position="156"/>
        <end position="178"/>
    </location>
</feature>
<evidence type="ECO:0000256" key="8">
    <source>
        <dbReference type="SAM" id="Phobius"/>
    </source>
</evidence>
<comment type="similarity">
    <text evidence="2">Belongs to the major facilitator superfamily. Sugar transporter (TC 2.A.1.1) family.</text>
</comment>